<comment type="caution">
    <text evidence="4">The sequence shown here is derived from an EMBL/GenBank/DDBJ whole genome shotgun (WGS) entry which is preliminary data.</text>
</comment>
<gene>
    <name evidence="4" type="ORF">GC105_00975</name>
</gene>
<keyword evidence="5" id="KW-1185">Reference proteome</keyword>
<dbReference type="Pfam" id="PF03358">
    <property type="entry name" value="FMN_red"/>
    <property type="match status" value="1"/>
</dbReference>
<keyword evidence="2" id="KW-0288">FMN</keyword>
<sequence length="216" mass="24619">MKVVAYNASPRKDWNTANLLQSALRGAASIGADTELIHLYDLKYKGCTSCFACKLKDGKSYGKCAMTDDLTPLLESFTNADAVVIGSPIYFGDVTGMLRCLLERLWFPYLVYTKEDNRTLFSKKLNTLFVYTMNMPEEAVKITKFDESLSSNERLCNMIFGGNSQSYLSTETLQFSDYSKYVSDMFKVEQRMKRHQEVFPVDLENVYNLGIQLLDK</sequence>
<dbReference type="AlphaFoldDB" id="A0A6A7K4W7"/>
<accession>A0A6A7K4W7</accession>
<evidence type="ECO:0000256" key="2">
    <source>
        <dbReference type="ARBA" id="ARBA00022643"/>
    </source>
</evidence>
<dbReference type="Gene3D" id="3.40.50.360">
    <property type="match status" value="1"/>
</dbReference>
<evidence type="ECO:0000313" key="5">
    <source>
        <dbReference type="Proteomes" id="UP000440004"/>
    </source>
</evidence>
<dbReference type="EMBL" id="WHNX01000001">
    <property type="protein sequence ID" value="MPW24364.1"/>
    <property type="molecule type" value="Genomic_DNA"/>
</dbReference>
<evidence type="ECO:0000313" key="4">
    <source>
        <dbReference type="EMBL" id="MPW24364.1"/>
    </source>
</evidence>
<dbReference type="InterPro" id="IPR051796">
    <property type="entry name" value="ISF_SsuE-like"/>
</dbReference>
<evidence type="ECO:0000256" key="1">
    <source>
        <dbReference type="ARBA" id="ARBA00022630"/>
    </source>
</evidence>
<keyword evidence="1" id="KW-0285">Flavoprotein</keyword>
<dbReference type="InterPro" id="IPR005025">
    <property type="entry name" value="FMN_Rdtase-like_dom"/>
</dbReference>
<dbReference type="GO" id="GO:0016491">
    <property type="term" value="F:oxidoreductase activity"/>
    <property type="evidence" value="ECO:0007669"/>
    <property type="project" value="InterPro"/>
</dbReference>
<feature type="domain" description="NADPH-dependent FMN reductase-like" evidence="3">
    <location>
        <begin position="1"/>
        <end position="124"/>
    </location>
</feature>
<name>A0A6A7K4W7_9FIRM</name>
<reference evidence="4 5" key="1">
    <citation type="submission" date="2019-10" db="EMBL/GenBank/DDBJ databases">
        <title>Alkalibaculum tamaniensis sp.nov., a new alkaliphilic acetogen, isolated on methoxylated aromatics from a mud volcano.</title>
        <authorList>
            <person name="Khomyakova M.A."/>
            <person name="Merkel A.Y."/>
            <person name="Bonch-Osmolovskaya E.A."/>
            <person name="Slobodkin A.I."/>
        </authorList>
    </citation>
    <scope>NUCLEOTIDE SEQUENCE [LARGE SCALE GENOMIC DNA]</scope>
    <source>
        <strain evidence="4 5">M08DMB</strain>
    </source>
</reference>
<evidence type="ECO:0000259" key="3">
    <source>
        <dbReference type="Pfam" id="PF03358"/>
    </source>
</evidence>
<proteinExistence type="predicted"/>
<protein>
    <submittedName>
        <fullName evidence="4">Flavodoxin family protein</fullName>
    </submittedName>
</protein>
<dbReference type="Proteomes" id="UP000440004">
    <property type="component" value="Unassembled WGS sequence"/>
</dbReference>
<dbReference type="SUPFAM" id="SSF52218">
    <property type="entry name" value="Flavoproteins"/>
    <property type="match status" value="1"/>
</dbReference>
<dbReference type="PANTHER" id="PTHR43278">
    <property type="entry name" value="NAD(P)H-DEPENDENT FMN-CONTAINING OXIDOREDUCTASE YWQN-RELATED"/>
    <property type="match status" value="1"/>
</dbReference>
<dbReference type="PANTHER" id="PTHR43278:SF2">
    <property type="entry name" value="IRON-SULFUR FLAVOPROTEIN"/>
    <property type="match status" value="1"/>
</dbReference>
<dbReference type="InterPro" id="IPR029039">
    <property type="entry name" value="Flavoprotein-like_sf"/>
</dbReference>
<organism evidence="4 5">
    <name type="scientific">Alkalibaculum sporogenes</name>
    <dbReference type="NCBI Taxonomy" id="2655001"/>
    <lineage>
        <taxon>Bacteria</taxon>
        <taxon>Bacillati</taxon>
        <taxon>Bacillota</taxon>
        <taxon>Clostridia</taxon>
        <taxon>Eubacteriales</taxon>
        <taxon>Eubacteriaceae</taxon>
        <taxon>Alkalibaculum</taxon>
    </lineage>
</organism>
<dbReference type="RefSeq" id="WP_152800770.1">
    <property type="nucleotide sequence ID" value="NZ_WHNX01000001.1"/>
</dbReference>